<proteinExistence type="predicted"/>
<dbReference type="Proteomes" id="UP000028702">
    <property type="component" value="Unassembled WGS sequence"/>
</dbReference>
<keyword evidence="3" id="KW-1185">Reference proteome</keyword>
<dbReference type="InterPro" id="IPR003741">
    <property type="entry name" value="LUD_dom"/>
</dbReference>
<reference evidence="2 3" key="1">
    <citation type="submission" date="2014-07" db="EMBL/GenBank/DDBJ databases">
        <title>Tepidicaulis marinum gen. nov., sp. nov., a novel marine bacterium denitrifying nitrate to nitrous oxide strictly under microaerobic conditions.</title>
        <authorList>
            <person name="Takeuchi M."/>
            <person name="Yamagishi T."/>
            <person name="Kamagata Y."/>
            <person name="Oshima K."/>
            <person name="Hattori M."/>
            <person name="Katayama T."/>
            <person name="Hanada S."/>
            <person name="Tamaki H."/>
            <person name="Marumo K."/>
            <person name="Maeda H."/>
            <person name="Nedachi M."/>
            <person name="Iwasaki W."/>
            <person name="Suwa Y."/>
            <person name="Sakata S."/>
        </authorList>
    </citation>
    <scope>NUCLEOTIDE SEQUENCE [LARGE SCALE GENOMIC DNA]</scope>
    <source>
        <strain evidence="2 3">MA2</strain>
    </source>
</reference>
<feature type="domain" description="LUD" evidence="1">
    <location>
        <begin position="113"/>
        <end position="210"/>
    </location>
</feature>
<dbReference type="AlphaFoldDB" id="A0A081BBV4"/>
<dbReference type="PANTHER" id="PTHR43682:SF1">
    <property type="entry name" value="LACTATE UTILIZATION PROTEIN C"/>
    <property type="match status" value="1"/>
</dbReference>
<dbReference type="STRING" id="1333998.M2A_2021"/>
<gene>
    <name evidence="2" type="ORF">M2A_2021</name>
</gene>
<dbReference type="PANTHER" id="PTHR43682">
    <property type="entry name" value="LACTATE UTILIZATION PROTEIN C"/>
    <property type="match status" value="1"/>
</dbReference>
<dbReference type="SUPFAM" id="SSF100950">
    <property type="entry name" value="NagB/RpiA/CoA transferase-like"/>
    <property type="match status" value="1"/>
</dbReference>
<evidence type="ECO:0000259" key="1">
    <source>
        <dbReference type="Pfam" id="PF02589"/>
    </source>
</evidence>
<dbReference type="InterPro" id="IPR024185">
    <property type="entry name" value="FTHF_cligase-like_sf"/>
</dbReference>
<dbReference type="Pfam" id="PF02589">
    <property type="entry name" value="LUD_dom"/>
    <property type="match status" value="1"/>
</dbReference>
<evidence type="ECO:0000313" key="2">
    <source>
        <dbReference type="EMBL" id="GAK45522.1"/>
    </source>
</evidence>
<sequence>MSAREDILGKIARSRGASAGTAKPVPLRPALAAKEGAARLAQFCHLALSLGCTIVPVREMRAVPASLAHALSEQNLKGDIWLNDEPQLTALSWQEAGLLLHSERGKDDLDGVISVTGALAGLAETGAVIMQSSAVHPFAMGLLPDVHVAVLRTDQIVAGMEDIWPLAHKAGGNRLPRALSLVGGPSRTGDIEATLVMGAHGPRSLQILLVGEEAEAALTPN</sequence>
<dbReference type="EMBL" id="BBIO01000010">
    <property type="protein sequence ID" value="GAK45522.1"/>
    <property type="molecule type" value="Genomic_DNA"/>
</dbReference>
<organism evidence="2 3">
    <name type="scientific">Tepidicaulis marinus</name>
    <dbReference type="NCBI Taxonomy" id="1333998"/>
    <lineage>
        <taxon>Bacteria</taxon>
        <taxon>Pseudomonadati</taxon>
        <taxon>Pseudomonadota</taxon>
        <taxon>Alphaproteobacteria</taxon>
        <taxon>Hyphomicrobiales</taxon>
        <taxon>Parvibaculaceae</taxon>
        <taxon>Tepidicaulis</taxon>
    </lineage>
</organism>
<name>A0A081BBV4_9HYPH</name>
<accession>A0A081BBV4</accession>
<dbReference type="InterPro" id="IPR037171">
    <property type="entry name" value="NagB/RpiA_transferase-like"/>
</dbReference>
<dbReference type="Gene3D" id="3.40.50.10420">
    <property type="entry name" value="NagB/RpiA/CoA transferase-like"/>
    <property type="match status" value="1"/>
</dbReference>
<evidence type="ECO:0000313" key="3">
    <source>
        <dbReference type="Proteomes" id="UP000028702"/>
    </source>
</evidence>
<protein>
    <submittedName>
        <fullName evidence="2">Conserved protein</fullName>
    </submittedName>
</protein>
<dbReference type="eggNOG" id="COG1556">
    <property type="taxonomic scope" value="Bacteria"/>
</dbReference>
<comment type="caution">
    <text evidence="2">The sequence shown here is derived from an EMBL/GenBank/DDBJ whole genome shotgun (WGS) entry which is preliminary data.</text>
</comment>
<dbReference type="RefSeq" id="WP_045446726.1">
    <property type="nucleotide sequence ID" value="NZ_BBIO01000010.1"/>
</dbReference>